<name>A0A0F9IUC5_9ZZZZ</name>
<sequence length="74" mass="9151">MNFHDRRIQRKRNKAQRNLEKMLDYYSHNNVVLQLQITSYLRTFCRNKYGEIHPDIYIESYITKVENKMRKVAE</sequence>
<dbReference type="EMBL" id="LAZR01011579">
    <property type="protein sequence ID" value="KKM60954.1"/>
    <property type="molecule type" value="Genomic_DNA"/>
</dbReference>
<protein>
    <submittedName>
        <fullName evidence="1">Uncharacterized protein</fullName>
    </submittedName>
</protein>
<proteinExistence type="predicted"/>
<gene>
    <name evidence="1" type="ORF">LCGC14_1536550</name>
</gene>
<reference evidence="1" key="1">
    <citation type="journal article" date="2015" name="Nature">
        <title>Complex archaea that bridge the gap between prokaryotes and eukaryotes.</title>
        <authorList>
            <person name="Spang A."/>
            <person name="Saw J.H."/>
            <person name="Jorgensen S.L."/>
            <person name="Zaremba-Niedzwiedzka K."/>
            <person name="Martijn J."/>
            <person name="Lind A.E."/>
            <person name="van Eijk R."/>
            <person name="Schleper C."/>
            <person name="Guy L."/>
            <person name="Ettema T.J."/>
        </authorList>
    </citation>
    <scope>NUCLEOTIDE SEQUENCE</scope>
</reference>
<organism evidence="1">
    <name type="scientific">marine sediment metagenome</name>
    <dbReference type="NCBI Taxonomy" id="412755"/>
    <lineage>
        <taxon>unclassified sequences</taxon>
        <taxon>metagenomes</taxon>
        <taxon>ecological metagenomes</taxon>
    </lineage>
</organism>
<dbReference type="AlphaFoldDB" id="A0A0F9IUC5"/>
<comment type="caution">
    <text evidence="1">The sequence shown here is derived from an EMBL/GenBank/DDBJ whole genome shotgun (WGS) entry which is preliminary data.</text>
</comment>
<accession>A0A0F9IUC5</accession>
<evidence type="ECO:0000313" key="1">
    <source>
        <dbReference type="EMBL" id="KKM60954.1"/>
    </source>
</evidence>